<reference evidence="2" key="1">
    <citation type="submission" date="2018-09" db="EMBL/GenBank/DDBJ databases">
        <authorList>
            <person name="Zhang X."/>
            <person name="Zhang S."/>
            <person name="Gao F."/>
            <person name="Zhang F."/>
            <person name="Xie Y."/>
        </authorList>
    </citation>
    <scope>NUCLEOTIDE SEQUENCE</scope>
    <source>
        <strain evidence="2">FiAV1-LY003-07</strain>
    </source>
</reference>
<gene>
    <name evidence="2" type="primary">ORF2</name>
</gene>
<name>A0A499S1M9_9VIRU</name>
<organism evidence="2">
    <name type="scientific">Fusarium incarnatum alternavirus 1</name>
    <dbReference type="NCBI Taxonomy" id="2478383"/>
    <lineage>
        <taxon>Viruses</taxon>
        <taxon>Riboviria</taxon>
        <taxon>Orthornavirae</taxon>
        <taxon>Duplornaviricota</taxon>
        <taxon>Chrymotiviricetes</taxon>
        <taxon>Ghabrivirales</taxon>
        <taxon>Gammatotivirineae</taxon>
        <taxon>Alternaviridae</taxon>
        <taxon>Alternavirus</taxon>
    </lineage>
</organism>
<accession>A0A499S1M9</accession>
<sequence length="756" mass="83897">MNNPSLHLNLRVSPAFEGDVTSMGVVPLWRMSMMVNREKRVVDVKLTRSKRPVKNEIPTFFKEPLRQRFGYGYEGSHADIDGELEEPHTTFLANTLSVAVSRAAGAMFEDAFGVEVALHLEVQAGTGLNVPALSVKTVLEMSLDDPFGFGRTAVYDTLDALSDRGFPDDVNALEDDLGGDEGWEPARESSEVHGDVRLGPFGVPDAYPEINFLEPVQFPEESSVHDAELAFGTAPNDKYEALAAIVQRCKRSGPVLVIGDHPGTLARALVARNIDVVGVDPRNREEDHPGGQRFGRRRMINAEIRVGDLPSILSEVDWGAVISDTTCDGEAAEVSTARNLAICRAFGDLGCPHLYAQTRSVPLVDGIYDALRLPGHSRQGCELYVKFGFDQKLDPCAYSRVTRRNGSATFYLPVSGKFSRLVWDQFFQPVDRNKTTKTFQLEDNNWYHFVVSRFFLEAETHRKGWVDKTIYDAESPLELYANLVGYYGLDDNRRSDLRSLFEGQRATLVGGVARGLLERVPTMRHVMGQRYSALIKLCVQPEFSTDSSVVNLFSDPRAGILLKGLSELRQVLDYDPLVARYRRVLPYESMSILASRTFFVLLHHYVMSVRNVVGKPIHTWELQWLLWTLSVNGNRSEKIAYILTKMGNIFFRAPTGRRAAKVSQARPVLDGFLGRLDDLRMRAAYVEFDSAFGAKVAKGSVAIVRRAREVGGSERSFGSQVRGSMGPPPAPSVTGTVRSVTHSRGGFSFSGLGGQF</sequence>
<evidence type="ECO:0000256" key="1">
    <source>
        <dbReference type="SAM" id="MobiDB-lite"/>
    </source>
</evidence>
<feature type="region of interest" description="Disordered" evidence="1">
    <location>
        <begin position="714"/>
        <end position="737"/>
    </location>
</feature>
<evidence type="ECO:0000313" key="2">
    <source>
        <dbReference type="EMBL" id="AYJ09266.1"/>
    </source>
</evidence>
<dbReference type="EMBL" id="MH899115">
    <property type="protein sequence ID" value="AYJ09266.1"/>
    <property type="molecule type" value="Genomic_RNA"/>
</dbReference>
<protein>
    <submittedName>
        <fullName evidence="2">ORF2 protein</fullName>
    </submittedName>
</protein>
<proteinExistence type="predicted"/>